<dbReference type="AlphaFoldDB" id="A0A672ZZW8"/>
<dbReference type="Pfam" id="PF25611">
    <property type="entry name" value="KCTD_C"/>
    <property type="match status" value="1"/>
</dbReference>
<dbReference type="SUPFAM" id="SSF54695">
    <property type="entry name" value="POZ domain"/>
    <property type="match status" value="1"/>
</dbReference>
<dbReference type="InParanoid" id="A0A672ZZW8"/>
<protein>
    <recommendedName>
        <fullName evidence="2">BTB domain-containing protein</fullName>
    </recommendedName>
</protein>
<dbReference type="OrthoDB" id="2414723at2759"/>
<dbReference type="Gene3D" id="3.30.710.10">
    <property type="entry name" value="Potassium Channel Kv1.1, Chain A"/>
    <property type="match status" value="1"/>
</dbReference>
<dbReference type="GeneID" id="115432013"/>
<proteinExistence type="predicted"/>
<dbReference type="CTD" id="65987"/>
<dbReference type="SMART" id="SM00225">
    <property type="entry name" value="BTB"/>
    <property type="match status" value="1"/>
</dbReference>
<dbReference type="InterPro" id="IPR000210">
    <property type="entry name" value="BTB/POZ_dom"/>
</dbReference>
<dbReference type="InterPro" id="IPR003131">
    <property type="entry name" value="T1-type_BTB"/>
</dbReference>
<sequence length="241" mass="27774">MSLQDGRAHLKQTPAPAPHSPVVQLNVGGHMFYTTLSTLRKHPDSNLAELFSVPPKLHVDAQGRYFIDRDGSHFGSILEFLRSERVPTENLREIHREALFYNIQPLVKVLEDRPELFGETVGRQQFLSRVPHYKENIQVLIRVARAEAVAARYSTMLICVLRTEEDVGFYDNAISSLAADKESVVVFGPWKAAPSVEDLLDCIQTDIRSQGYQVTVQRHVMEKNFLFRSYDFFYKLMFTWW</sequence>
<evidence type="ECO:0000259" key="2">
    <source>
        <dbReference type="SMART" id="SM00225"/>
    </source>
</evidence>
<feature type="domain" description="BTB" evidence="2">
    <location>
        <begin position="21"/>
        <end position="118"/>
    </location>
</feature>
<dbReference type="Ensembl" id="ENSSORT00005023194.1">
    <property type="protein sequence ID" value="ENSSORP00005022529.1"/>
    <property type="gene ID" value="ENSSORG00005010958.1"/>
</dbReference>
<feature type="region of interest" description="Disordered" evidence="1">
    <location>
        <begin position="1"/>
        <end position="20"/>
    </location>
</feature>
<gene>
    <name evidence="3" type="primary">kctd14</name>
</gene>
<evidence type="ECO:0000256" key="1">
    <source>
        <dbReference type="SAM" id="MobiDB-lite"/>
    </source>
</evidence>
<reference evidence="3" key="3">
    <citation type="submission" date="2025-09" db="UniProtKB">
        <authorList>
            <consortium name="Ensembl"/>
        </authorList>
    </citation>
    <scope>IDENTIFICATION</scope>
</reference>
<dbReference type="InterPro" id="IPR011333">
    <property type="entry name" value="SKP1/BTB/POZ_sf"/>
</dbReference>
<dbReference type="GO" id="GO:0051260">
    <property type="term" value="P:protein homooligomerization"/>
    <property type="evidence" value="ECO:0007669"/>
    <property type="project" value="InterPro"/>
</dbReference>
<accession>A0A672ZZW8</accession>
<dbReference type="Proteomes" id="UP000472271">
    <property type="component" value="Chromosome 13"/>
</dbReference>
<organism evidence="3 4">
    <name type="scientific">Sphaeramia orbicularis</name>
    <name type="common">orbiculate cardinalfish</name>
    <dbReference type="NCBI Taxonomy" id="375764"/>
    <lineage>
        <taxon>Eukaryota</taxon>
        <taxon>Metazoa</taxon>
        <taxon>Chordata</taxon>
        <taxon>Craniata</taxon>
        <taxon>Vertebrata</taxon>
        <taxon>Euteleostomi</taxon>
        <taxon>Actinopterygii</taxon>
        <taxon>Neopterygii</taxon>
        <taxon>Teleostei</taxon>
        <taxon>Neoteleostei</taxon>
        <taxon>Acanthomorphata</taxon>
        <taxon>Gobiaria</taxon>
        <taxon>Kurtiformes</taxon>
        <taxon>Apogonoidei</taxon>
        <taxon>Apogonidae</taxon>
        <taxon>Apogoninae</taxon>
        <taxon>Sphaeramia</taxon>
    </lineage>
</organism>
<dbReference type="Pfam" id="PF02214">
    <property type="entry name" value="BTB_2"/>
    <property type="match status" value="1"/>
</dbReference>
<dbReference type="RefSeq" id="XP_030008636.1">
    <property type="nucleotide sequence ID" value="XM_030152776.1"/>
</dbReference>
<reference evidence="3" key="1">
    <citation type="submission" date="2019-06" db="EMBL/GenBank/DDBJ databases">
        <authorList>
            <consortium name="Wellcome Sanger Institute Data Sharing"/>
        </authorList>
    </citation>
    <scope>NUCLEOTIDE SEQUENCE [LARGE SCALE GENOMIC DNA]</scope>
</reference>
<name>A0A672ZZW8_9TELE</name>
<evidence type="ECO:0000313" key="3">
    <source>
        <dbReference type="Ensembl" id="ENSSORP00005022529.1"/>
    </source>
</evidence>
<reference evidence="3" key="2">
    <citation type="submission" date="2025-08" db="UniProtKB">
        <authorList>
            <consortium name="Ensembl"/>
        </authorList>
    </citation>
    <scope>IDENTIFICATION</scope>
</reference>
<dbReference type="InterPro" id="IPR057890">
    <property type="entry name" value="KCTD7/14_C"/>
</dbReference>
<dbReference type="PANTHER" id="PTHR14499">
    <property type="entry name" value="POTASSIUM CHANNEL TETRAMERIZATION DOMAIN-CONTAINING"/>
    <property type="match status" value="1"/>
</dbReference>
<dbReference type="PANTHER" id="PTHR14499:SF3">
    <property type="entry name" value="BTB_POZ DOMAIN-CONTAINING PROTEIN KCTD14"/>
    <property type="match status" value="1"/>
</dbReference>
<keyword evidence="4" id="KW-1185">Reference proteome</keyword>
<dbReference type="FunCoup" id="A0A672ZZW8">
    <property type="interactions" value="931"/>
</dbReference>
<evidence type="ECO:0000313" key="4">
    <source>
        <dbReference type="Proteomes" id="UP000472271"/>
    </source>
</evidence>